<comment type="caution">
    <text evidence="1">The sequence shown here is derived from an EMBL/GenBank/DDBJ whole genome shotgun (WGS) entry which is preliminary data.</text>
</comment>
<dbReference type="Proteomes" id="UP001055811">
    <property type="component" value="Linkage Group LG05"/>
</dbReference>
<name>A0ACB9CWQ7_CICIN</name>
<proteinExistence type="predicted"/>
<reference evidence="1 2" key="2">
    <citation type="journal article" date="2022" name="Mol. Ecol. Resour.">
        <title>The genomes of chicory, endive, great burdock and yacon provide insights into Asteraceae paleo-polyploidization history and plant inulin production.</title>
        <authorList>
            <person name="Fan W."/>
            <person name="Wang S."/>
            <person name="Wang H."/>
            <person name="Wang A."/>
            <person name="Jiang F."/>
            <person name="Liu H."/>
            <person name="Zhao H."/>
            <person name="Xu D."/>
            <person name="Zhang Y."/>
        </authorList>
    </citation>
    <scope>NUCLEOTIDE SEQUENCE [LARGE SCALE GENOMIC DNA]</scope>
    <source>
        <strain evidence="2">cv. Punajuju</strain>
        <tissue evidence="1">Leaves</tissue>
    </source>
</reference>
<reference evidence="2" key="1">
    <citation type="journal article" date="2022" name="Mol. Ecol. Resour.">
        <title>The genomes of chicory, endive, great burdock and yacon provide insights into Asteraceae palaeo-polyploidization history and plant inulin production.</title>
        <authorList>
            <person name="Fan W."/>
            <person name="Wang S."/>
            <person name="Wang H."/>
            <person name="Wang A."/>
            <person name="Jiang F."/>
            <person name="Liu H."/>
            <person name="Zhao H."/>
            <person name="Xu D."/>
            <person name="Zhang Y."/>
        </authorList>
    </citation>
    <scope>NUCLEOTIDE SEQUENCE [LARGE SCALE GENOMIC DNA]</scope>
    <source>
        <strain evidence="2">cv. Punajuju</strain>
    </source>
</reference>
<accession>A0ACB9CWQ7</accession>
<evidence type="ECO:0000313" key="1">
    <source>
        <dbReference type="EMBL" id="KAI3738613.1"/>
    </source>
</evidence>
<organism evidence="1 2">
    <name type="scientific">Cichorium intybus</name>
    <name type="common">Chicory</name>
    <dbReference type="NCBI Taxonomy" id="13427"/>
    <lineage>
        <taxon>Eukaryota</taxon>
        <taxon>Viridiplantae</taxon>
        <taxon>Streptophyta</taxon>
        <taxon>Embryophyta</taxon>
        <taxon>Tracheophyta</taxon>
        <taxon>Spermatophyta</taxon>
        <taxon>Magnoliopsida</taxon>
        <taxon>eudicotyledons</taxon>
        <taxon>Gunneridae</taxon>
        <taxon>Pentapetalae</taxon>
        <taxon>asterids</taxon>
        <taxon>campanulids</taxon>
        <taxon>Asterales</taxon>
        <taxon>Asteraceae</taxon>
        <taxon>Cichorioideae</taxon>
        <taxon>Cichorieae</taxon>
        <taxon>Cichoriinae</taxon>
        <taxon>Cichorium</taxon>
    </lineage>
</organism>
<keyword evidence="2" id="KW-1185">Reference proteome</keyword>
<dbReference type="EMBL" id="CM042013">
    <property type="protein sequence ID" value="KAI3738613.1"/>
    <property type="molecule type" value="Genomic_DNA"/>
</dbReference>
<gene>
    <name evidence="1" type="ORF">L2E82_28650</name>
</gene>
<protein>
    <submittedName>
        <fullName evidence="1">Uncharacterized protein</fullName>
    </submittedName>
</protein>
<evidence type="ECO:0000313" key="2">
    <source>
        <dbReference type="Proteomes" id="UP001055811"/>
    </source>
</evidence>
<sequence length="256" mass="28547">MEFSKFKGKGIAGNKIILSNTSSQPKPLTITDSMSMNIEEYMAYVQTEENQLQDLGGIDILQTDNTPKTLDDIFVETKPNQTQVQAQQIQTSQPNIDNQDFSPQNSSDEMTLEEFLIGLGVIRAPSQVSSSQQVVQDQSCIVPTYVTGAWDYRYNFPSSSSFAPYAQHAIGIPILYGGNMMPLMASSNGINLTMQTNAAMAAYARQHRRMIRAMHRQKIVFFLVVEGDDVDGDDLKKLVDHFEIQSMLISETTQIS</sequence>